<keyword evidence="2" id="KW-0285">Flavoprotein</keyword>
<dbReference type="Pfam" id="PF00732">
    <property type="entry name" value="GMC_oxred_N"/>
    <property type="match status" value="1"/>
</dbReference>
<dbReference type="STRING" id="1076935.U4LIB9"/>
<dbReference type="PIRSF" id="PIRSF000137">
    <property type="entry name" value="Alcohol_oxidase"/>
    <property type="match status" value="1"/>
</dbReference>
<dbReference type="InterPro" id="IPR036188">
    <property type="entry name" value="FAD/NAD-bd_sf"/>
</dbReference>
<protein>
    <submittedName>
        <fullName evidence="4">Similar to Alcohol oxidase acc. no. Q00922</fullName>
    </submittedName>
</protein>
<dbReference type="InterPro" id="IPR007867">
    <property type="entry name" value="GMC_OxRtase_C"/>
</dbReference>
<dbReference type="OMA" id="ENHIQPA"/>
<feature type="binding site" evidence="2">
    <location>
        <begin position="537"/>
        <end position="538"/>
    </location>
    <ligand>
        <name>FAD</name>
        <dbReference type="ChEBI" id="CHEBI:57692"/>
    </ligand>
</feature>
<evidence type="ECO:0000256" key="1">
    <source>
        <dbReference type="ARBA" id="ARBA00010790"/>
    </source>
</evidence>
<reference evidence="4 5" key="1">
    <citation type="journal article" date="2013" name="PLoS Genet.">
        <title>The genome and development-dependent transcriptomes of Pyronema confluens: a window into fungal evolution.</title>
        <authorList>
            <person name="Traeger S."/>
            <person name="Altegoer F."/>
            <person name="Freitag M."/>
            <person name="Gabaldon T."/>
            <person name="Kempken F."/>
            <person name="Kumar A."/>
            <person name="Marcet-Houben M."/>
            <person name="Poggeler S."/>
            <person name="Stajich J.E."/>
            <person name="Nowrousian M."/>
        </authorList>
    </citation>
    <scope>NUCLEOTIDE SEQUENCE [LARGE SCALE GENOMIC DNA]</scope>
    <source>
        <strain evidence="5">CBS 100304</strain>
        <tissue evidence="4">Vegetative mycelium</tissue>
    </source>
</reference>
<dbReference type="SUPFAM" id="SSF51905">
    <property type="entry name" value="FAD/NAD(P)-binding domain"/>
    <property type="match status" value="1"/>
</dbReference>
<dbReference type="GO" id="GO:0050660">
    <property type="term" value="F:flavin adenine dinucleotide binding"/>
    <property type="evidence" value="ECO:0007669"/>
    <property type="project" value="InterPro"/>
</dbReference>
<dbReference type="Proteomes" id="UP000018144">
    <property type="component" value="Unassembled WGS sequence"/>
</dbReference>
<dbReference type="Gene3D" id="3.30.560.10">
    <property type="entry name" value="Glucose Oxidase, domain 3"/>
    <property type="match status" value="1"/>
</dbReference>
<dbReference type="eggNOG" id="KOG1238">
    <property type="taxonomic scope" value="Eukaryota"/>
</dbReference>
<accession>U4LIB9</accession>
<feature type="domain" description="Glucose-methanol-choline oxidoreductase N-terminal" evidence="3">
    <location>
        <begin position="275"/>
        <end position="289"/>
    </location>
</feature>
<dbReference type="EMBL" id="HF935629">
    <property type="protein sequence ID" value="CCX31678.1"/>
    <property type="molecule type" value="Genomic_DNA"/>
</dbReference>
<feature type="binding site" evidence="2">
    <location>
        <position position="229"/>
    </location>
    <ligand>
        <name>FAD</name>
        <dbReference type="ChEBI" id="CHEBI:57692"/>
    </ligand>
</feature>
<dbReference type="InterPro" id="IPR000172">
    <property type="entry name" value="GMC_OxRdtase_N"/>
</dbReference>
<dbReference type="OrthoDB" id="269227at2759"/>
<proteinExistence type="inferred from homology"/>
<dbReference type="SUPFAM" id="SSF54373">
    <property type="entry name" value="FAD-linked reductases, C-terminal domain"/>
    <property type="match status" value="1"/>
</dbReference>
<evidence type="ECO:0000313" key="5">
    <source>
        <dbReference type="Proteomes" id="UP000018144"/>
    </source>
</evidence>
<dbReference type="InterPro" id="IPR012132">
    <property type="entry name" value="GMC_OxRdtase"/>
</dbReference>
<dbReference type="PROSITE" id="PS00624">
    <property type="entry name" value="GMC_OXRED_2"/>
    <property type="match status" value="1"/>
</dbReference>
<dbReference type="AlphaFoldDB" id="U4LIB9"/>
<organism evidence="4 5">
    <name type="scientific">Pyronema omphalodes (strain CBS 100304)</name>
    <name type="common">Pyronema confluens</name>
    <dbReference type="NCBI Taxonomy" id="1076935"/>
    <lineage>
        <taxon>Eukaryota</taxon>
        <taxon>Fungi</taxon>
        <taxon>Dikarya</taxon>
        <taxon>Ascomycota</taxon>
        <taxon>Pezizomycotina</taxon>
        <taxon>Pezizomycetes</taxon>
        <taxon>Pezizales</taxon>
        <taxon>Pyronemataceae</taxon>
        <taxon>Pyronema</taxon>
    </lineage>
</organism>
<comment type="cofactor">
    <cofactor evidence="2">
        <name>FAD</name>
        <dbReference type="ChEBI" id="CHEBI:57692"/>
    </cofactor>
</comment>
<dbReference type="PANTHER" id="PTHR11552:SF78">
    <property type="entry name" value="GLUCOSE-METHANOL-CHOLINE OXIDOREDUCTASE N-TERMINAL DOMAIN-CONTAINING PROTEIN"/>
    <property type="match status" value="1"/>
</dbReference>
<name>U4LIB9_PYROM</name>
<dbReference type="Pfam" id="PF05199">
    <property type="entry name" value="GMC_oxred_C"/>
    <property type="match status" value="1"/>
</dbReference>
<dbReference type="PANTHER" id="PTHR11552">
    <property type="entry name" value="GLUCOSE-METHANOL-CHOLINE GMC OXIDOREDUCTASE"/>
    <property type="match status" value="1"/>
</dbReference>
<evidence type="ECO:0000259" key="3">
    <source>
        <dbReference type="PROSITE" id="PS00624"/>
    </source>
</evidence>
<evidence type="ECO:0000313" key="4">
    <source>
        <dbReference type="EMBL" id="CCX31678.1"/>
    </source>
</evidence>
<sequence>MASTDIDNFEPDVIICGGGTAACIIAGRLARGNPTLNVLLIEAGENSYLVPEVIQPGSYLHQQSGSRLKNYPSIPSEHLRGKSIVVPQGHGLGGGSAVNFLMYTRASASDFDDWQTPGWTYSDLLPLLKKLETCYFSSGLTHGTWGPIAVSYGGESEANIVRDSKAAVKAIGYDYVQDAQDMNTGNAYSRWAKYVDPVSGHRQDTSHRYLHPLLASGKPNIKVLYSTQVTRILLDSSNTAVGVECVPSHSNAFSSSTPPPPKTILAKKLVIASCGSIATPGLLERSGIGRKEVLEKAGIEHLVDLPGVGENYQDHNLIFNTYEVEEKVDTHDAFFLKTSSILCSAESDFKQGKGKYATNFVDFAGKIRPTEEAVSKMGAFKHQWESYYKNKPDKPVVLQAIVNCLLGDHSKFPQGMKFISYGNYTAYAASRGSVHVMGKNVYEAPRFDSGYLSAPEDLPMLVWGYKQGREVCRRMRCIVGEIPELNPPFDSQSKAAAQRHFERGDGWDVDKVQNIEYSEEDEKVIEEWIRENVRTAWHPLGTCAMRAKEQGGVVDKDLRVYGTSNLMVADMSICPENVGSNTNNTAMLVGEKAAVLAARFLGVEID</sequence>
<dbReference type="Gene3D" id="3.50.50.60">
    <property type="entry name" value="FAD/NAD(P)-binding domain"/>
    <property type="match status" value="1"/>
</dbReference>
<dbReference type="GO" id="GO:0016614">
    <property type="term" value="F:oxidoreductase activity, acting on CH-OH group of donors"/>
    <property type="evidence" value="ECO:0007669"/>
    <property type="project" value="InterPro"/>
</dbReference>
<comment type="similarity">
    <text evidence="1">Belongs to the GMC oxidoreductase family.</text>
</comment>
<keyword evidence="5" id="KW-1185">Reference proteome</keyword>
<gene>
    <name evidence="4" type="ORF">PCON_11201</name>
</gene>
<evidence type="ECO:0000256" key="2">
    <source>
        <dbReference type="PIRSR" id="PIRSR000137-2"/>
    </source>
</evidence>
<keyword evidence="2" id="KW-0274">FAD</keyword>